<sequence length="268" mass="30568">MTTLSLWGCNTKRPTKSWLSLLPSWIQPRRSPDCIGFLPPSISDDCTSLETLSFSRNRKERPFISLANCNRLAEIQGLENSNSAGFISMKNCSVLANNFKDSFFQFLGMTLWVVYACEEGTARLDDFSWAVICNKTREVEWELPAMAGPKVTREEHSLVSYIPKSGFHIPIKGGDRIEISTERCRSVKVKKCGIHLVCEPNITEEDRGQSSCLNADNRDELMDDMNLKRGRDVETSCDLSNEDKFHKRMRMEPDQTKNLDTELDQLKK</sequence>
<organism evidence="2 3">
    <name type="scientific">Nyssa sinensis</name>
    <dbReference type="NCBI Taxonomy" id="561372"/>
    <lineage>
        <taxon>Eukaryota</taxon>
        <taxon>Viridiplantae</taxon>
        <taxon>Streptophyta</taxon>
        <taxon>Embryophyta</taxon>
        <taxon>Tracheophyta</taxon>
        <taxon>Spermatophyta</taxon>
        <taxon>Magnoliopsida</taxon>
        <taxon>eudicotyledons</taxon>
        <taxon>Gunneridae</taxon>
        <taxon>Pentapetalae</taxon>
        <taxon>asterids</taxon>
        <taxon>Cornales</taxon>
        <taxon>Nyssaceae</taxon>
        <taxon>Nyssa</taxon>
    </lineage>
</organism>
<dbReference type="EMBL" id="CM018031">
    <property type="protein sequence ID" value="KAA8548362.1"/>
    <property type="molecule type" value="Genomic_DNA"/>
</dbReference>
<dbReference type="Proteomes" id="UP000325577">
    <property type="component" value="Linkage Group LG0"/>
</dbReference>
<reference evidence="2 3" key="1">
    <citation type="submission" date="2019-09" db="EMBL/GenBank/DDBJ databases">
        <title>A chromosome-level genome assembly of the Chinese tupelo Nyssa sinensis.</title>
        <authorList>
            <person name="Yang X."/>
            <person name="Kang M."/>
            <person name="Yang Y."/>
            <person name="Xiong H."/>
            <person name="Wang M."/>
            <person name="Zhang Z."/>
            <person name="Wang Z."/>
            <person name="Wu H."/>
            <person name="Ma T."/>
            <person name="Liu J."/>
            <person name="Xi Z."/>
        </authorList>
    </citation>
    <scope>NUCLEOTIDE SEQUENCE [LARGE SCALE GENOMIC DNA]</scope>
    <source>
        <strain evidence="2">J267</strain>
        <tissue evidence="2">Leaf</tissue>
    </source>
</reference>
<protein>
    <submittedName>
        <fullName evidence="2">Uncharacterized protein</fullName>
    </submittedName>
</protein>
<keyword evidence="3" id="KW-1185">Reference proteome</keyword>
<accession>A0A5J5C375</accession>
<evidence type="ECO:0000313" key="3">
    <source>
        <dbReference type="Proteomes" id="UP000325577"/>
    </source>
</evidence>
<gene>
    <name evidence="2" type="ORF">F0562_000046</name>
</gene>
<proteinExistence type="predicted"/>
<name>A0A5J5C375_9ASTE</name>
<evidence type="ECO:0000256" key="1">
    <source>
        <dbReference type="SAM" id="MobiDB-lite"/>
    </source>
</evidence>
<dbReference type="AlphaFoldDB" id="A0A5J5C375"/>
<evidence type="ECO:0000313" key="2">
    <source>
        <dbReference type="EMBL" id="KAA8548362.1"/>
    </source>
</evidence>
<feature type="region of interest" description="Disordered" evidence="1">
    <location>
        <begin position="248"/>
        <end position="268"/>
    </location>
</feature>
<dbReference type="OrthoDB" id="1835720at2759"/>